<dbReference type="InterPro" id="IPR007612">
    <property type="entry name" value="LOR"/>
</dbReference>
<sequence>MVHLYMKQAYVSIQNRIIVKDEKGKDIFLIIGKWGRIGDGLSLYAMDGTLLVEVKQTVLSLFPKFDVYVAGKKIASITKHPGIKGPYFKVSRLNWLVTGDFYNHHYRVHHPTRPVMTMEKAYLAFGDFYALSVNQSQDVPICLCIAVIVDHLTLTRLPAAAKRAKGHFYQPI</sequence>
<accession>A0ABW4NMR7</accession>
<gene>
    <name evidence="2" type="ORF">ACFSBK_02815</name>
</gene>
<comment type="caution">
    <text evidence="2">The sequence shown here is derived from an EMBL/GenBank/DDBJ whole genome shotgun (WGS) entry which is preliminary data.</text>
</comment>
<protein>
    <submittedName>
        <fullName evidence="2">LURP-one-related/scramblase family protein</fullName>
    </submittedName>
</protein>
<dbReference type="InterPro" id="IPR025659">
    <property type="entry name" value="Tubby-like_C"/>
</dbReference>
<dbReference type="EMBL" id="JBHUFF010000008">
    <property type="protein sequence ID" value="MFD1798792.1"/>
    <property type="molecule type" value="Genomic_DNA"/>
</dbReference>
<comment type="similarity">
    <text evidence="1">Belongs to the LOR family.</text>
</comment>
<dbReference type="Gene3D" id="2.40.160.200">
    <property type="entry name" value="LURP1-related"/>
    <property type="match status" value="1"/>
</dbReference>
<dbReference type="InterPro" id="IPR038595">
    <property type="entry name" value="LOR_sf"/>
</dbReference>
<dbReference type="SUPFAM" id="SSF54518">
    <property type="entry name" value="Tubby C-terminal domain-like"/>
    <property type="match status" value="1"/>
</dbReference>
<dbReference type="RefSeq" id="WP_058919196.1">
    <property type="nucleotide sequence ID" value="NZ_JBHSQC010000015.1"/>
</dbReference>
<evidence type="ECO:0000313" key="3">
    <source>
        <dbReference type="Proteomes" id="UP001597285"/>
    </source>
</evidence>
<proteinExistence type="inferred from homology"/>
<keyword evidence="3" id="KW-1185">Reference proteome</keyword>
<evidence type="ECO:0000256" key="1">
    <source>
        <dbReference type="ARBA" id="ARBA00005437"/>
    </source>
</evidence>
<organism evidence="2 3">
    <name type="scientific">Carnobacterium antarcticum</name>
    <dbReference type="NCBI Taxonomy" id="2126436"/>
    <lineage>
        <taxon>Bacteria</taxon>
        <taxon>Bacillati</taxon>
        <taxon>Bacillota</taxon>
        <taxon>Bacilli</taxon>
        <taxon>Lactobacillales</taxon>
        <taxon>Carnobacteriaceae</taxon>
        <taxon>Carnobacterium</taxon>
    </lineage>
</organism>
<dbReference type="Proteomes" id="UP001597285">
    <property type="component" value="Unassembled WGS sequence"/>
</dbReference>
<reference evidence="3" key="1">
    <citation type="journal article" date="2019" name="Int. J. Syst. Evol. Microbiol.">
        <title>The Global Catalogue of Microorganisms (GCM) 10K type strain sequencing project: providing services to taxonomists for standard genome sequencing and annotation.</title>
        <authorList>
            <consortium name="The Broad Institute Genomics Platform"/>
            <consortium name="The Broad Institute Genome Sequencing Center for Infectious Disease"/>
            <person name="Wu L."/>
            <person name="Ma J."/>
        </authorList>
    </citation>
    <scope>NUCLEOTIDE SEQUENCE [LARGE SCALE GENOMIC DNA]</scope>
    <source>
        <strain evidence="3">KCTC 42143</strain>
    </source>
</reference>
<evidence type="ECO:0000313" key="2">
    <source>
        <dbReference type="EMBL" id="MFD1798792.1"/>
    </source>
</evidence>
<name>A0ABW4NMR7_9LACT</name>
<dbReference type="Pfam" id="PF04525">
    <property type="entry name" value="LOR"/>
    <property type="match status" value="1"/>
</dbReference>